<dbReference type="EMBL" id="JAXCGZ010009484">
    <property type="protein sequence ID" value="KAK7077042.1"/>
    <property type="molecule type" value="Genomic_DNA"/>
</dbReference>
<feature type="coiled-coil region" evidence="1">
    <location>
        <begin position="195"/>
        <end position="236"/>
    </location>
</feature>
<reference evidence="3 4" key="1">
    <citation type="submission" date="2023-11" db="EMBL/GenBank/DDBJ databases">
        <title>Halocaridina rubra genome assembly.</title>
        <authorList>
            <person name="Smith C."/>
        </authorList>
    </citation>
    <scope>NUCLEOTIDE SEQUENCE [LARGE SCALE GENOMIC DNA]</scope>
    <source>
        <strain evidence="3">EP-1</strain>
        <tissue evidence="3">Whole</tissue>
    </source>
</reference>
<evidence type="ECO:0008006" key="5">
    <source>
        <dbReference type="Google" id="ProtNLM"/>
    </source>
</evidence>
<evidence type="ECO:0000313" key="3">
    <source>
        <dbReference type="EMBL" id="KAK7077042.1"/>
    </source>
</evidence>
<organism evidence="3 4">
    <name type="scientific">Halocaridina rubra</name>
    <name type="common">Hawaiian red shrimp</name>
    <dbReference type="NCBI Taxonomy" id="373956"/>
    <lineage>
        <taxon>Eukaryota</taxon>
        <taxon>Metazoa</taxon>
        <taxon>Ecdysozoa</taxon>
        <taxon>Arthropoda</taxon>
        <taxon>Crustacea</taxon>
        <taxon>Multicrustacea</taxon>
        <taxon>Malacostraca</taxon>
        <taxon>Eumalacostraca</taxon>
        <taxon>Eucarida</taxon>
        <taxon>Decapoda</taxon>
        <taxon>Pleocyemata</taxon>
        <taxon>Caridea</taxon>
        <taxon>Atyoidea</taxon>
        <taxon>Atyidae</taxon>
        <taxon>Halocaridina</taxon>
    </lineage>
</organism>
<proteinExistence type="predicted"/>
<dbReference type="AlphaFoldDB" id="A0AAN8X5P3"/>
<feature type="region of interest" description="Disordered" evidence="2">
    <location>
        <begin position="78"/>
        <end position="103"/>
    </location>
</feature>
<comment type="caution">
    <text evidence="3">The sequence shown here is derived from an EMBL/GenBank/DDBJ whole genome shotgun (WGS) entry which is preliminary data.</text>
</comment>
<gene>
    <name evidence="3" type="ORF">SK128_016806</name>
</gene>
<sequence>MEMSGFKMIFGEPVLAQNQSIEESVLTDDYVVDMVNNMYGVEDFNHSTIDYDVLKLAPETTYTDLLPVGPQYQEIGHAPSVFNTDEGSSSVPSPSVSESVFSPVPSPYSPTLLPLETSSDFLQSSIEDCITLVVSPSEVVSEPNKAPTGKKRGRKPKAEKALHEIQNTKKMKKTKVYEITQPFTDMQLERKRLNAVNAKRHRDLQKQVKENLEKQLQDVKTERDHLKDVVETLRAREAELSLKLEQFKNYIKNQQNSALALLRGTSTP</sequence>
<dbReference type="CDD" id="cd14686">
    <property type="entry name" value="bZIP"/>
    <property type="match status" value="1"/>
</dbReference>
<keyword evidence="1" id="KW-0175">Coiled coil</keyword>
<evidence type="ECO:0000256" key="1">
    <source>
        <dbReference type="SAM" id="Coils"/>
    </source>
</evidence>
<protein>
    <recommendedName>
        <fullName evidence="5">BZIP domain-containing protein</fullName>
    </recommendedName>
</protein>
<keyword evidence="4" id="KW-1185">Reference proteome</keyword>
<evidence type="ECO:0000313" key="4">
    <source>
        <dbReference type="Proteomes" id="UP001381693"/>
    </source>
</evidence>
<evidence type="ECO:0000256" key="2">
    <source>
        <dbReference type="SAM" id="MobiDB-lite"/>
    </source>
</evidence>
<feature type="region of interest" description="Disordered" evidence="2">
    <location>
        <begin position="138"/>
        <end position="160"/>
    </location>
</feature>
<feature type="compositionally biased region" description="Low complexity" evidence="2">
    <location>
        <begin position="88"/>
        <end position="103"/>
    </location>
</feature>
<name>A0AAN8X5P3_HALRR</name>
<accession>A0AAN8X5P3</accession>
<dbReference type="Proteomes" id="UP001381693">
    <property type="component" value="Unassembled WGS sequence"/>
</dbReference>